<keyword evidence="1" id="KW-0472">Membrane</keyword>
<dbReference type="InterPro" id="IPR053154">
    <property type="entry name" value="c-di-AMP_regulator"/>
</dbReference>
<organism evidence="2 3">
    <name type="scientific">Candidatus Faecalibacterium intestinigallinarum</name>
    <dbReference type="NCBI Taxonomy" id="2838581"/>
    <lineage>
        <taxon>Bacteria</taxon>
        <taxon>Bacillati</taxon>
        <taxon>Bacillota</taxon>
        <taxon>Clostridia</taxon>
        <taxon>Eubacteriales</taxon>
        <taxon>Oscillospiraceae</taxon>
        <taxon>Faecalibacterium</taxon>
    </lineage>
</organism>
<gene>
    <name evidence="2" type="ORF">H9890_01715</name>
</gene>
<dbReference type="PANTHER" id="PTHR37804">
    <property type="entry name" value="CDAA REGULATORY PROTEIN CDAR"/>
    <property type="match status" value="1"/>
</dbReference>
<proteinExistence type="predicted"/>
<keyword evidence="1" id="KW-1133">Transmembrane helix</keyword>
<evidence type="ECO:0008006" key="4">
    <source>
        <dbReference type="Google" id="ProtNLM"/>
    </source>
</evidence>
<protein>
    <recommendedName>
        <fullName evidence="4">YbbR-like protein</fullName>
    </recommendedName>
</protein>
<dbReference type="InterPro" id="IPR012505">
    <property type="entry name" value="YbbR"/>
</dbReference>
<comment type="caution">
    <text evidence="2">The sequence shown here is derived from an EMBL/GenBank/DDBJ whole genome shotgun (WGS) entry which is preliminary data.</text>
</comment>
<evidence type="ECO:0000256" key="1">
    <source>
        <dbReference type="SAM" id="Phobius"/>
    </source>
</evidence>
<dbReference type="AlphaFoldDB" id="A0A9D1TVP6"/>
<evidence type="ECO:0000313" key="2">
    <source>
        <dbReference type="EMBL" id="HIW08102.1"/>
    </source>
</evidence>
<keyword evidence="1" id="KW-0812">Transmembrane</keyword>
<feature type="transmembrane region" description="Helical" evidence="1">
    <location>
        <begin position="26"/>
        <end position="44"/>
    </location>
</feature>
<dbReference type="Gene3D" id="2.170.120.40">
    <property type="entry name" value="YbbR-like domain"/>
    <property type="match status" value="2"/>
</dbReference>
<sequence>MSPIKKPARPEGGQNRSPLEDRRIRLALAALLAVFLWVAVTTVVQPGTNITLHNVPVDYTYESSVYTSRGLSIVDAPERTVNLNISGDGYTIGELTGEDFVVYPDCSSVRSSGTKNLQLRVRCINSAVAGNISVAIADVNSTVDIVFDVVEEKTLPIQVNTRYLTIADGYILYSTAASNETVTLTGPSSELAGVASCTAEVSYSGMLDDSVTVETDLRFYSATGQEIDFEYVTMDHGAVDVTLTVYKTAQLPINVRFVNTPPNFDDSVLIYSLSQTALRVAGPAATVDNLTELAVGTIDLSTFALDKVYEMPITLPSGIVSLDNVDTVTVSFNCSAMATKTLNVPAENVEVINLPSTYQLAVESDRLMNVTLCGPAAVLEGLTADQVVARIDADDFAVALGQQNIACSIYVPADGRVFALGSYTIQCEISSE</sequence>
<name>A0A9D1TVP6_9FIRM</name>
<dbReference type="Pfam" id="PF07949">
    <property type="entry name" value="YbbR"/>
    <property type="match status" value="1"/>
</dbReference>
<evidence type="ECO:0000313" key="3">
    <source>
        <dbReference type="Proteomes" id="UP000823933"/>
    </source>
</evidence>
<dbReference type="Gene3D" id="2.170.120.30">
    <property type="match status" value="2"/>
</dbReference>
<dbReference type="PANTHER" id="PTHR37804:SF1">
    <property type="entry name" value="CDAA REGULATORY PROTEIN CDAR"/>
    <property type="match status" value="1"/>
</dbReference>
<accession>A0A9D1TVP6</accession>
<reference evidence="2" key="1">
    <citation type="journal article" date="2021" name="PeerJ">
        <title>Extensive microbial diversity within the chicken gut microbiome revealed by metagenomics and culture.</title>
        <authorList>
            <person name="Gilroy R."/>
            <person name="Ravi A."/>
            <person name="Getino M."/>
            <person name="Pursley I."/>
            <person name="Horton D.L."/>
            <person name="Alikhan N.F."/>
            <person name="Baker D."/>
            <person name="Gharbi K."/>
            <person name="Hall N."/>
            <person name="Watson M."/>
            <person name="Adriaenssens E.M."/>
            <person name="Foster-Nyarko E."/>
            <person name="Jarju S."/>
            <person name="Secka A."/>
            <person name="Antonio M."/>
            <person name="Oren A."/>
            <person name="Chaudhuri R.R."/>
            <person name="La Ragione R."/>
            <person name="Hildebrand F."/>
            <person name="Pallen M.J."/>
        </authorList>
    </citation>
    <scope>NUCLEOTIDE SEQUENCE</scope>
    <source>
        <strain evidence="2">ChiHcolR34-3080</strain>
    </source>
</reference>
<dbReference type="Proteomes" id="UP000823933">
    <property type="component" value="Unassembled WGS sequence"/>
</dbReference>
<reference evidence="2" key="2">
    <citation type="submission" date="2021-04" db="EMBL/GenBank/DDBJ databases">
        <authorList>
            <person name="Gilroy R."/>
        </authorList>
    </citation>
    <scope>NUCLEOTIDE SEQUENCE</scope>
    <source>
        <strain evidence="2">ChiHcolR34-3080</strain>
    </source>
</reference>
<dbReference type="EMBL" id="DXHQ01000020">
    <property type="protein sequence ID" value="HIW08102.1"/>
    <property type="molecule type" value="Genomic_DNA"/>
</dbReference>